<dbReference type="PANTHER" id="PTHR47933">
    <property type="entry name" value="PENTATRICOPEPTIDE REPEAT-CONTAINING PROTEIN 1, MITOCHONDRIAL"/>
    <property type="match status" value="1"/>
</dbReference>
<keyword evidence="3" id="KW-1185">Reference proteome</keyword>
<dbReference type="PANTHER" id="PTHR47933:SF40">
    <property type="entry name" value="PENTATRICOPEPTIDE REPEAT-CONTAINING PROTEIN 1, MITOCHONDRIAL-RELATED"/>
    <property type="match status" value="1"/>
</dbReference>
<sequence length="1098" mass="123529">MNGFRRSGTSGRRRLLPRDGVVLLPQRPKAPLPMRSHSSTATVVFPRRVPAASVESNQQQRRFSASFPAANAADAQTLLSVPEAKARTQAMEDPEFHIAGSLSDFGWQEMAHLIKSWSQHKTEESVGLSFALLERLLVEQEVLMQNPSVLAATNPGENQPVAQPLMMSDEERREKQMLSRELLNTGLLNEVVNNWRNAWKTQNTKISPRRILPQLEGYIDRSPSLHPDTKTYNMVMDAVTKRFSKKTAEQLAGEIFHRMTNTTPHSLSDPSFQWTPTPTINGKLRCLNDISPDGYTYSTIIKVYTYSQNPKAAEEILSRLHKDYIDGKSTLQPNARMFTACINAWAHSQAPDAPEKAESLVRVMQLLDEEQELDDIKPTVFTLNALLNCWAKCGRPDVGEYAERILREMPTVYGVTPDLVSYKTVLHLVTNVAPNVEIAEAVFHRMQSSSYPRYIDHETYQLMLRALHENASKIHNVAEKVEWYLKRMIEEGIQPKTTTIYNHVLGALAHSKSPQAGGRAYRIFKHMREPPEGRNIKPTQPNKLTYKYVMMALASTGQAKLAEQVFWRMFGDYRRGNKKAKPTRTTLNLVVSAWAATTKISDEERVKSILSLLRRVVSLNENAVQPDVTTANTFLHCLSKLSSDEARFQAERCLDELEKDWKASKDESVKPDIISYSSVMKAHANVGDINRTREVLHRCIEEYRNGNETAKPDIRAFNHVLLAIARGARGRNLGAGKLADDVFQQIHEYHQAGIIDELPDKTSYDITMSCWANSGSKHAGEEAEKILHTMEEMASKGRPKLEPDTVSYSTALMAHAKNADVKKAEDLLKKMLVGYGEGNEKLKPNLQTINTFLSAVAQSREPDAGEKAESYLREMLEANDVLSVKPDVVTFSIVITAWANSGDPRAAERAKSIYREIELLSLKQECDLKLDNGFYQSMLRAFAVTGDVEAAESLLEMIRHTDEASIRPDRYMFQAVLQAYTRSNQGLDHADNADALLQEMKGRSVENGALYPDRECYHCVLECWANSKDLSKAAERSEALLLEMARNLRANTKPTPLTYSRVLNTMARAGDTERTKALLRCMYQKPGMESTLGAALPM</sequence>
<dbReference type="Pfam" id="PF01535">
    <property type="entry name" value="PPR"/>
    <property type="match status" value="2"/>
</dbReference>
<organism evidence="2 3">
    <name type="scientific">Seminavis robusta</name>
    <dbReference type="NCBI Taxonomy" id="568900"/>
    <lineage>
        <taxon>Eukaryota</taxon>
        <taxon>Sar</taxon>
        <taxon>Stramenopiles</taxon>
        <taxon>Ochrophyta</taxon>
        <taxon>Bacillariophyta</taxon>
        <taxon>Bacillariophyceae</taxon>
        <taxon>Bacillariophycidae</taxon>
        <taxon>Naviculales</taxon>
        <taxon>Naviculaceae</taxon>
        <taxon>Seminavis</taxon>
    </lineage>
</organism>
<dbReference type="Gene3D" id="1.25.40.10">
    <property type="entry name" value="Tetratricopeptide repeat domain"/>
    <property type="match status" value="6"/>
</dbReference>
<dbReference type="GO" id="GO:0003729">
    <property type="term" value="F:mRNA binding"/>
    <property type="evidence" value="ECO:0007669"/>
    <property type="project" value="TreeGrafter"/>
</dbReference>
<reference evidence="2" key="1">
    <citation type="submission" date="2020-06" db="EMBL/GenBank/DDBJ databases">
        <authorList>
            <consortium name="Plant Systems Biology data submission"/>
        </authorList>
    </citation>
    <scope>NUCLEOTIDE SEQUENCE</scope>
    <source>
        <strain evidence="2">D6</strain>
    </source>
</reference>
<dbReference type="InterPro" id="IPR011990">
    <property type="entry name" value="TPR-like_helical_dom_sf"/>
</dbReference>
<dbReference type="InterPro" id="IPR051240">
    <property type="entry name" value="Mito_RNA-Proc/Resp"/>
</dbReference>
<name>A0A9N8ER90_9STRA</name>
<comment type="caution">
    <text evidence="2">The sequence shown here is derived from an EMBL/GenBank/DDBJ whole genome shotgun (WGS) entry which is preliminary data.</text>
</comment>
<dbReference type="OrthoDB" id="185373at2759"/>
<keyword evidence="1" id="KW-0677">Repeat</keyword>
<dbReference type="InterPro" id="IPR002885">
    <property type="entry name" value="PPR_rpt"/>
</dbReference>
<dbReference type="Proteomes" id="UP001153069">
    <property type="component" value="Unassembled WGS sequence"/>
</dbReference>
<evidence type="ECO:0000256" key="1">
    <source>
        <dbReference type="ARBA" id="ARBA00022737"/>
    </source>
</evidence>
<dbReference type="Pfam" id="PF13812">
    <property type="entry name" value="PPR_3"/>
    <property type="match status" value="1"/>
</dbReference>
<evidence type="ECO:0000313" key="3">
    <source>
        <dbReference type="Proteomes" id="UP001153069"/>
    </source>
</evidence>
<gene>
    <name evidence="2" type="ORF">SEMRO_1728_G293980.1</name>
</gene>
<protein>
    <submittedName>
        <fullName evidence="2">Pentatricopeptide repeat-containing protein</fullName>
    </submittedName>
</protein>
<proteinExistence type="predicted"/>
<dbReference type="AlphaFoldDB" id="A0A9N8ER90"/>
<evidence type="ECO:0000313" key="2">
    <source>
        <dbReference type="EMBL" id="CAB9525801.1"/>
    </source>
</evidence>
<dbReference type="EMBL" id="CAICTM010001726">
    <property type="protein sequence ID" value="CAB9525801.1"/>
    <property type="molecule type" value="Genomic_DNA"/>
</dbReference>
<accession>A0A9N8ER90</accession>